<comment type="caution">
    <text evidence="1">The sequence shown here is derived from an EMBL/GenBank/DDBJ whole genome shotgun (WGS) entry which is preliminary data.</text>
</comment>
<evidence type="ECO:0000313" key="2">
    <source>
        <dbReference type="Proteomes" id="UP000494165"/>
    </source>
</evidence>
<dbReference type="Proteomes" id="UP000494165">
    <property type="component" value="Unassembled WGS sequence"/>
</dbReference>
<protein>
    <submittedName>
        <fullName evidence="1">Uncharacterized protein</fullName>
    </submittedName>
</protein>
<reference evidence="1 2" key="1">
    <citation type="submission" date="2020-04" db="EMBL/GenBank/DDBJ databases">
        <authorList>
            <person name="Alioto T."/>
            <person name="Alioto T."/>
            <person name="Gomez Garrido J."/>
        </authorList>
    </citation>
    <scope>NUCLEOTIDE SEQUENCE [LARGE SCALE GENOMIC DNA]</scope>
</reference>
<accession>A0A8S1DEW6</accession>
<gene>
    <name evidence="1" type="ORF">CLODIP_2_CD12242</name>
</gene>
<evidence type="ECO:0000313" key="1">
    <source>
        <dbReference type="EMBL" id="CAB3379220.1"/>
    </source>
</evidence>
<keyword evidence="2" id="KW-1185">Reference proteome</keyword>
<proteinExistence type="predicted"/>
<dbReference type="EMBL" id="CADEPI010000181">
    <property type="protein sequence ID" value="CAB3379220.1"/>
    <property type="molecule type" value="Genomic_DNA"/>
</dbReference>
<name>A0A8S1DEW6_9INSE</name>
<organism evidence="1 2">
    <name type="scientific">Cloeon dipterum</name>
    <dbReference type="NCBI Taxonomy" id="197152"/>
    <lineage>
        <taxon>Eukaryota</taxon>
        <taxon>Metazoa</taxon>
        <taxon>Ecdysozoa</taxon>
        <taxon>Arthropoda</taxon>
        <taxon>Hexapoda</taxon>
        <taxon>Insecta</taxon>
        <taxon>Pterygota</taxon>
        <taxon>Palaeoptera</taxon>
        <taxon>Ephemeroptera</taxon>
        <taxon>Pisciforma</taxon>
        <taxon>Baetidae</taxon>
        <taxon>Cloeon</taxon>
    </lineage>
</organism>
<sequence length="291" mass="33931">MEHHRISVEGIIKSSPKGQYWGVAIHFLISIKGHGSEHWIDFQRQLRHEEITCHPYISDTTRLKLLPNGAPQYVIKSLNVHCYYTPRVGKRTLKLSKNGNFLKKLGIYDPRSWMRVSKNRKLFFQSDEISDNIDEPTMIVATEKDNGILVSIFQSKISLRAESETFIEFGNRTNNESRETDSTLNTYEPMKFEEISKQLKQQLELDKEKWSLRDLFHITYKRKTEETPVTMLPIRASEDPLMIANHFETRIKKLVKSIVTSQYPDHSFAQYMLPCFVASFLEMTTAEESHA</sequence>
<dbReference type="AlphaFoldDB" id="A0A8S1DEW6"/>